<keyword evidence="1" id="KW-1133">Transmembrane helix</keyword>
<accession>A0A382IZA4</accession>
<keyword evidence="1" id="KW-0812">Transmembrane</keyword>
<keyword evidence="1" id="KW-0472">Membrane</keyword>
<reference evidence="3" key="1">
    <citation type="submission" date="2018-05" db="EMBL/GenBank/DDBJ databases">
        <authorList>
            <person name="Lanie J.A."/>
            <person name="Ng W.-L."/>
            <person name="Kazmierczak K.M."/>
            <person name="Andrzejewski T.M."/>
            <person name="Davidsen T.M."/>
            <person name="Wayne K.J."/>
            <person name="Tettelin H."/>
            <person name="Glass J.I."/>
            <person name="Rusch D."/>
            <person name="Podicherti R."/>
            <person name="Tsui H.-C.T."/>
            <person name="Winkler M.E."/>
        </authorList>
    </citation>
    <scope>NUCLEOTIDE SEQUENCE</scope>
</reference>
<dbReference type="EMBL" id="UINC01070484">
    <property type="protein sequence ID" value="SVC04665.1"/>
    <property type="molecule type" value="Genomic_DNA"/>
</dbReference>
<dbReference type="Gene3D" id="1.25.40.20">
    <property type="entry name" value="Ankyrin repeat-containing domain"/>
    <property type="match status" value="1"/>
</dbReference>
<dbReference type="Pfam" id="PF12796">
    <property type="entry name" value="Ank_2"/>
    <property type="match status" value="1"/>
</dbReference>
<dbReference type="InterPro" id="IPR002110">
    <property type="entry name" value="Ankyrin_rpt"/>
</dbReference>
<dbReference type="PROSITE" id="PS50297">
    <property type="entry name" value="ANK_REP_REGION"/>
    <property type="match status" value="1"/>
</dbReference>
<feature type="transmembrane region" description="Helical" evidence="1">
    <location>
        <begin position="58"/>
        <end position="80"/>
    </location>
</feature>
<dbReference type="AlphaFoldDB" id="A0A382IZA4"/>
<feature type="transmembrane region" description="Helical" evidence="1">
    <location>
        <begin position="26"/>
        <end position="46"/>
    </location>
</feature>
<organism evidence="3">
    <name type="scientific">marine metagenome</name>
    <dbReference type="NCBI Taxonomy" id="408172"/>
    <lineage>
        <taxon>unclassified sequences</taxon>
        <taxon>metagenomes</taxon>
        <taxon>ecological metagenomes</taxon>
    </lineage>
</organism>
<dbReference type="SMART" id="SM00248">
    <property type="entry name" value="ANK"/>
    <property type="match status" value="2"/>
</dbReference>
<evidence type="ECO:0000259" key="2">
    <source>
        <dbReference type="Pfam" id="PF01757"/>
    </source>
</evidence>
<feature type="non-terminal residue" evidence="3">
    <location>
        <position position="261"/>
    </location>
</feature>
<gene>
    <name evidence="3" type="ORF">METZ01_LOCUS257519</name>
</gene>
<dbReference type="InterPro" id="IPR002656">
    <property type="entry name" value="Acyl_transf_3_dom"/>
</dbReference>
<protein>
    <recommendedName>
        <fullName evidence="2">Acyltransferase 3 domain-containing protein</fullName>
    </recommendedName>
</protein>
<name>A0A382IZA4_9ZZZZ</name>
<dbReference type="InterPro" id="IPR050623">
    <property type="entry name" value="Glucan_succinyl_AcylTrfase"/>
</dbReference>
<dbReference type="SUPFAM" id="SSF48403">
    <property type="entry name" value="Ankyrin repeat"/>
    <property type="match status" value="1"/>
</dbReference>
<evidence type="ECO:0000313" key="3">
    <source>
        <dbReference type="EMBL" id="SVC04665.1"/>
    </source>
</evidence>
<proteinExistence type="predicted"/>
<dbReference type="InterPro" id="IPR036770">
    <property type="entry name" value="Ankyrin_rpt-contain_sf"/>
</dbReference>
<dbReference type="GO" id="GO:0016747">
    <property type="term" value="F:acyltransferase activity, transferring groups other than amino-acyl groups"/>
    <property type="evidence" value="ECO:0007669"/>
    <property type="project" value="InterPro"/>
</dbReference>
<dbReference type="PANTHER" id="PTHR36927">
    <property type="entry name" value="BLR4337 PROTEIN"/>
    <property type="match status" value="1"/>
</dbReference>
<dbReference type="PANTHER" id="PTHR36927:SF1">
    <property type="entry name" value="MDO-LIKE PROTEIN"/>
    <property type="match status" value="1"/>
</dbReference>
<sequence length="261" mass="29416">MQNSESVLAQEENPSKRWHDLDALRGFAMLLGIVLHAAMSFLGGVWSVNDIRAGSEFFWWVVLGIHGFRMQLFFLLSGFFTSMVWKKRGLNALMQHRIKRIFLPLLICFVTVIPLMNWVSEGAAESEYEKTQNVDDIWTPIFSGSVTGVENAISMGADINIRGDDAYTPLHLAALLGNHEIIEILLEAGAEPDPLNSKDETPLILTVFAGSPKSAEILIDFGAKDIRESGQDWNDLFWFNWAGNEQEDSRNDKDIQSWLNQ</sequence>
<feature type="domain" description="Acyltransferase 3" evidence="2">
    <location>
        <begin position="19"/>
        <end position="122"/>
    </location>
</feature>
<feature type="transmembrane region" description="Helical" evidence="1">
    <location>
        <begin position="101"/>
        <end position="119"/>
    </location>
</feature>
<dbReference type="PROSITE" id="PS50088">
    <property type="entry name" value="ANK_REPEAT"/>
    <property type="match status" value="1"/>
</dbReference>
<evidence type="ECO:0000256" key="1">
    <source>
        <dbReference type="SAM" id="Phobius"/>
    </source>
</evidence>
<dbReference type="Pfam" id="PF01757">
    <property type="entry name" value="Acyl_transf_3"/>
    <property type="match status" value="1"/>
</dbReference>